<dbReference type="InterPro" id="IPR001433">
    <property type="entry name" value="OxRdtase_FAD/NAD-bd"/>
</dbReference>
<dbReference type="InterPro" id="IPR050415">
    <property type="entry name" value="MRET"/>
</dbReference>
<dbReference type="AlphaFoldDB" id="A0A227KR37"/>
<reference evidence="7" key="1">
    <citation type="submission" date="2017-05" db="EMBL/GenBank/DDBJ databases">
        <title>Improved OligoMM genomes.</title>
        <authorList>
            <person name="Garzetti D."/>
        </authorList>
    </citation>
    <scope>NUCLEOTIDE SEQUENCE [LARGE SCALE GENOMIC DNA]</scope>
    <source>
        <strain evidence="7">YL45</strain>
    </source>
</reference>
<dbReference type="SUPFAM" id="SSF54292">
    <property type="entry name" value="2Fe-2S ferredoxin-like"/>
    <property type="match status" value="1"/>
</dbReference>
<keyword evidence="2" id="KW-0408">Iron</keyword>
<dbReference type="Pfam" id="PF00111">
    <property type="entry name" value="Fer2"/>
    <property type="match status" value="1"/>
</dbReference>
<evidence type="ECO:0008006" key="8">
    <source>
        <dbReference type="Google" id="ProtNLM"/>
    </source>
</evidence>
<evidence type="ECO:0000256" key="3">
    <source>
        <dbReference type="ARBA" id="ARBA00034078"/>
    </source>
</evidence>
<dbReference type="Pfam" id="PF00970">
    <property type="entry name" value="FAD_binding_6"/>
    <property type="match status" value="1"/>
</dbReference>
<name>A0A227KR37_9BURK</name>
<evidence type="ECO:0000313" key="7">
    <source>
        <dbReference type="Proteomes" id="UP000214610"/>
    </source>
</evidence>
<dbReference type="InterPro" id="IPR039261">
    <property type="entry name" value="FNR_nucleotide-bd"/>
</dbReference>
<dbReference type="PROSITE" id="PS00197">
    <property type="entry name" value="2FE2S_FER_1"/>
    <property type="match status" value="1"/>
</dbReference>
<dbReference type="InterPro" id="IPR001709">
    <property type="entry name" value="Flavoprot_Pyr_Nucl_cyt_Rdtase"/>
</dbReference>
<dbReference type="Pfam" id="PF00175">
    <property type="entry name" value="NAD_binding_1"/>
    <property type="match status" value="1"/>
</dbReference>
<evidence type="ECO:0000313" key="6">
    <source>
        <dbReference type="EMBL" id="OXE50981.1"/>
    </source>
</evidence>
<dbReference type="PROSITE" id="PS51085">
    <property type="entry name" value="2FE2S_FER_2"/>
    <property type="match status" value="1"/>
</dbReference>
<dbReference type="InterPro" id="IPR036010">
    <property type="entry name" value="2Fe-2S_ferredoxin-like_sf"/>
</dbReference>
<accession>A0A227KR37</accession>
<keyword evidence="2" id="KW-0411">Iron-sulfur</keyword>
<feature type="domain" description="FAD-binding FR-type" evidence="5">
    <location>
        <begin position="98"/>
        <end position="199"/>
    </location>
</feature>
<proteinExistence type="predicted"/>
<comment type="caution">
    <text evidence="6">The sequence shown here is derived from an EMBL/GenBank/DDBJ whole genome shotgun (WGS) entry which is preliminary data.</text>
</comment>
<dbReference type="InterPro" id="IPR001041">
    <property type="entry name" value="2Fe-2S_ferredoxin-type"/>
</dbReference>
<dbReference type="InterPro" id="IPR008333">
    <property type="entry name" value="Cbr1-like_FAD-bd_dom"/>
</dbReference>
<keyword evidence="2" id="KW-0001">2Fe-2S</keyword>
<dbReference type="PROSITE" id="PS51384">
    <property type="entry name" value="FAD_FR"/>
    <property type="match status" value="1"/>
</dbReference>
<dbReference type="Gene3D" id="2.40.30.10">
    <property type="entry name" value="Translation factors"/>
    <property type="match status" value="1"/>
</dbReference>
<evidence type="ECO:0000259" key="5">
    <source>
        <dbReference type="PROSITE" id="PS51384"/>
    </source>
</evidence>
<evidence type="ECO:0000256" key="2">
    <source>
        <dbReference type="ARBA" id="ARBA00022714"/>
    </source>
</evidence>
<dbReference type="Gene3D" id="3.10.20.30">
    <property type="match status" value="1"/>
</dbReference>
<comment type="cofactor">
    <cofactor evidence="3">
        <name>[2Fe-2S] cluster</name>
        <dbReference type="ChEBI" id="CHEBI:190135"/>
    </cofactor>
</comment>
<keyword evidence="7" id="KW-1185">Reference proteome</keyword>
<dbReference type="SUPFAM" id="SSF63380">
    <property type="entry name" value="Riboflavin synthase domain-like"/>
    <property type="match status" value="1"/>
</dbReference>
<dbReference type="GO" id="GO:0051537">
    <property type="term" value="F:2 iron, 2 sulfur cluster binding"/>
    <property type="evidence" value="ECO:0007669"/>
    <property type="project" value="UniProtKB-KW"/>
</dbReference>
<sequence length="333" mass="36368">MSHKIQIADSNINFVAEDGETISQAAEKNGVLLTLGCRMGACGACKSKLCSGEVNYSKKPLALTEEDKKKGMILLCTAVPATDLIIEAKNARRTKKSANRFDVKIVKIVKVSDEILSMTIERVDGQKFDFEAGQVINILLPNGDSRSYSFASPAVQQTTADLYIRHVSNGLFTGLLFNGTVKEGNILKAEAPFGTFTFNTPKDKKAVFLVTGTGIAPVMSILRTLKTNDDLKGRGISLFWGVRHAKDLAFLSELESLAESYPAFKFYPVVSKDENWPGLKGRITKHAAEIIGDFTDCDTYLCGSTPMVNSVTDYLFVRCGLKEDRTFSDAFGG</sequence>
<evidence type="ECO:0000256" key="1">
    <source>
        <dbReference type="ARBA" id="ARBA00001974"/>
    </source>
</evidence>
<dbReference type="GeneID" id="78363173"/>
<dbReference type="CDD" id="cd00207">
    <property type="entry name" value="fer2"/>
    <property type="match status" value="1"/>
</dbReference>
<dbReference type="InterPro" id="IPR012675">
    <property type="entry name" value="Beta-grasp_dom_sf"/>
</dbReference>
<dbReference type="PRINTS" id="PR00371">
    <property type="entry name" value="FPNCR"/>
</dbReference>
<dbReference type="InterPro" id="IPR017938">
    <property type="entry name" value="Riboflavin_synthase-like_b-brl"/>
</dbReference>
<gene>
    <name evidence="6" type="ORF">ADH67_01365</name>
</gene>
<dbReference type="SUPFAM" id="SSF52343">
    <property type="entry name" value="Ferredoxin reductase-like, C-terminal NADP-linked domain"/>
    <property type="match status" value="1"/>
</dbReference>
<dbReference type="Proteomes" id="UP000214610">
    <property type="component" value="Unassembled WGS sequence"/>
</dbReference>
<dbReference type="PRINTS" id="PR00410">
    <property type="entry name" value="PHEHYDRXLASE"/>
</dbReference>
<protein>
    <recommendedName>
        <fullName evidence="8">CDP-6-deoxy-delta-3,4-glucoseen reductase</fullName>
    </recommendedName>
</protein>
<dbReference type="InterPro" id="IPR017927">
    <property type="entry name" value="FAD-bd_FR_type"/>
</dbReference>
<dbReference type="EMBL" id="NHMP01000001">
    <property type="protein sequence ID" value="OXE50981.1"/>
    <property type="molecule type" value="Genomic_DNA"/>
</dbReference>
<organism evidence="6 7">
    <name type="scientific">Turicimonas muris</name>
    <dbReference type="NCBI Taxonomy" id="1796652"/>
    <lineage>
        <taxon>Bacteria</taxon>
        <taxon>Pseudomonadati</taxon>
        <taxon>Pseudomonadota</taxon>
        <taxon>Betaproteobacteria</taxon>
        <taxon>Burkholderiales</taxon>
        <taxon>Sutterellaceae</taxon>
        <taxon>Turicimonas</taxon>
    </lineage>
</organism>
<dbReference type="PANTHER" id="PTHR47354:SF5">
    <property type="entry name" value="PROTEIN RFBI"/>
    <property type="match status" value="1"/>
</dbReference>
<keyword evidence="2" id="KW-0479">Metal-binding</keyword>
<comment type="cofactor">
    <cofactor evidence="1">
        <name>FAD</name>
        <dbReference type="ChEBI" id="CHEBI:57692"/>
    </cofactor>
</comment>
<dbReference type="InterPro" id="IPR006058">
    <property type="entry name" value="2Fe2S_fd_BS"/>
</dbReference>
<dbReference type="GO" id="GO:0016491">
    <property type="term" value="F:oxidoreductase activity"/>
    <property type="evidence" value="ECO:0007669"/>
    <property type="project" value="InterPro"/>
</dbReference>
<evidence type="ECO:0000259" key="4">
    <source>
        <dbReference type="PROSITE" id="PS51085"/>
    </source>
</evidence>
<feature type="domain" description="2Fe-2S ferredoxin-type" evidence="4">
    <location>
        <begin position="3"/>
        <end position="92"/>
    </location>
</feature>
<dbReference type="RefSeq" id="WP_066590950.1">
    <property type="nucleotide sequence ID" value="NZ_CAJTBZ010000006.1"/>
</dbReference>
<dbReference type="PANTHER" id="PTHR47354">
    <property type="entry name" value="NADH OXIDOREDUCTASE HCR"/>
    <property type="match status" value="1"/>
</dbReference>
<dbReference type="Gene3D" id="3.40.50.80">
    <property type="entry name" value="Nucleotide-binding domain of ferredoxin-NADP reductase (FNR) module"/>
    <property type="match status" value="1"/>
</dbReference>